<dbReference type="EMBL" id="JAKMXF010000011">
    <property type="protein sequence ID" value="KAI6661428.1"/>
    <property type="molecule type" value="Genomic_DNA"/>
</dbReference>
<gene>
    <name evidence="1" type="ORF">LOD99_13300</name>
</gene>
<reference evidence="1 2" key="1">
    <citation type="journal article" date="2023" name="BMC Biol.">
        <title>The compact genome of the sponge Oopsacas minuta (Hexactinellida) is lacking key metazoan core genes.</title>
        <authorList>
            <person name="Santini S."/>
            <person name="Schenkelaars Q."/>
            <person name="Jourda C."/>
            <person name="Duchesne M."/>
            <person name="Belahbib H."/>
            <person name="Rocher C."/>
            <person name="Selva M."/>
            <person name="Riesgo A."/>
            <person name="Vervoort M."/>
            <person name="Leys S.P."/>
            <person name="Kodjabachian L."/>
            <person name="Le Bivic A."/>
            <person name="Borchiellini C."/>
            <person name="Claverie J.M."/>
            <person name="Renard E."/>
        </authorList>
    </citation>
    <scope>NUCLEOTIDE SEQUENCE [LARGE SCALE GENOMIC DNA]</scope>
    <source>
        <strain evidence="1">SPO-2</strain>
    </source>
</reference>
<dbReference type="AlphaFoldDB" id="A0AAV7KJI5"/>
<evidence type="ECO:0000313" key="2">
    <source>
        <dbReference type="Proteomes" id="UP001165289"/>
    </source>
</evidence>
<comment type="caution">
    <text evidence="1">The sequence shown here is derived from an EMBL/GenBank/DDBJ whole genome shotgun (WGS) entry which is preliminary data.</text>
</comment>
<keyword evidence="2" id="KW-1185">Reference proteome</keyword>
<sequence>MAENTRSKVFHPIFGYPGPIPENQLPTKLDLYNHYRMLRNEDSKSTRDDIAKELTEVLVRIYNLASIPTISELKIKQYINSDIIERAKYYGKSIQNKQQPDRIQPIISEFNVLFDVSSCKCLIQEDKTRRSRFSVRKELANEAHETINDISAIYFDGRKDQTRVLVEREDGHLHQDTANEEHYTVLSEPGNQYVAHVTPSSGKAKDIARELTDLCRERN</sequence>
<accession>A0AAV7KJI5</accession>
<proteinExistence type="predicted"/>
<evidence type="ECO:0000313" key="1">
    <source>
        <dbReference type="EMBL" id="KAI6661428.1"/>
    </source>
</evidence>
<name>A0AAV7KJI5_9METZ</name>
<dbReference type="Proteomes" id="UP001165289">
    <property type="component" value="Unassembled WGS sequence"/>
</dbReference>
<protein>
    <submittedName>
        <fullName evidence="1">Uncharacterized protein</fullName>
    </submittedName>
</protein>
<organism evidence="1 2">
    <name type="scientific">Oopsacas minuta</name>
    <dbReference type="NCBI Taxonomy" id="111878"/>
    <lineage>
        <taxon>Eukaryota</taxon>
        <taxon>Metazoa</taxon>
        <taxon>Porifera</taxon>
        <taxon>Hexactinellida</taxon>
        <taxon>Hexasterophora</taxon>
        <taxon>Lyssacinosida</taxon>
        <taxon>Leucopsacidae</taxon>
        <taxon>Oopsacas</taxon>
    </lineage>
</organism>